<evidence type="ECO:0000256" key="1">
    <source>
        <dbReference type="ARBA" id="ARBA00022837"/>
    </source>
</evidence>
<dbReference type="EMBL" id="UYRS01018383">
    <property type="protein sequence ID" value="VDK34284.1"/>
    <property type="molecule type" value="Genomic_DNA"/>
</dbReference>
<evidence type="ECO:0000313" key="6">
    <source>
        <dbReference type="WBParaSite" id="TASK_0000496101-mRNA-1"/>
    </source>
</evidence>
<dbReference type="OrthoDB" id="6236179at2759"/>
<gene>
    <name evidence="4" type="ORF">TASK_LOCUS4962</name>
</gene>
<evidence type="ECO:0000259" key="3">
    <source>
        <dbReference type="PROSITE" id="PS50222"/>
    </source>
</evidence>
<dbReference type="InterPro" id="IPR011992">
    <property type="entry name" value="EF-hand-dom_pair"/>
</dbReference>
<dbReference type="GO" id="GO:0007017">
    <property type="term" value="P:microtubule-based process"/>
    <property type="evidence" value="ECO:0007669"/>
    <property type="project" value="InterPro"/>
</dbReference>
<dbReference type="CDD" id="cd00051">
    <property type="entry name" value="EFh"/>
    <property type="match status" value="1"/>
</dbReference>
<dbReference type="STRING" id="60517.A0A0R3W4J7"/>
<dbReference type="WBParaSite" id="TASK_0000496101-mRNA-1">
    <property type="protein sequence ID" value="TASK_0000496101-mRNA-1"/>
    <property type="gene ID" value="TASK_0000496101"/>
</dbReference>
<keyword evidence="1" id="KW-0106">Calcium</keyword>
<organism evidence="6">
    <name type="scientific">Taenia asiatica</name>
    <name type="common">Asian tapeworm</name>
    <dbReference type="NCBI Taxonomy" id="60517"/>
    <lineage>
        <taxon>Eukaryota</taxon>
        <taxon>Metazoa</taxon>
        <taxon>Spiralia</taxon>
        <taxon>Lophotrochozoa</taxon>
        <taxon>Platyhelminthes</taxon>
        <taxon>Cestoda</taxon>
        <taxon>Eucestoda</taxon>
        <taxon>Cyclophyllidea</taxon>
        <taxon>Taeniidae</taxon>
        <taxon>Taenia</taxon>
    </lineage>
</organism>
<dbReference type="SUPFAM" id="SSF54648">
    <property type="entry name" value="DLC"/>
    <property type="match status" value="3"/>
</dbReference>
<dbReference type="SMART" id="SM00054">
    <property type="entry name" value="EFh"/>
    <property type="match status" value="6"/>
</dbReference>
<accession>A0A0R3W4J7</accession>
<dbReference type="InterPro" id="IPR018247">
    <property type="entry name" value="EF_Hand_1_Ca_BS"/>
</dbReference>
<feature type="compositionally biased region" description="Low complexity" evidence="2">
    <location>
        <begin position="618"/>
        <end position="630"/>
    </location>
</feature>
<feature type="domain" description="EF-hand" evidence="3">
    <location>
        <begin position="57"/>
        <end position="92"/>
    </location>
</feature>
<protein>
    <submittedName>
        <fullName evidence="6">EF-hand domain-containing protein</fullName>
    </submittedName>
</protein>
<dbReference type="AlphaFoldDB" id="A0A0R3W4J7"/>
<dbReference type="Gene3D" id="3.30.740.10">
    <property type="entry name" value="Protein Inhibitor Of Neuronal Nitric Oxide Synthase"/>
    <property type="match status" value="3"/>
</dbReference>
<feature type="compositionally biased region" description="Polar residues" evidence="2">
    <location>
        <begin position="668"/>
        <end position="679"/>
    </location>
</feature>
<feature type="domain" description="EF-hand" evidence="3">
    <location>
        <begin position="515"/>
        <end position="550"/>
    </location>
</feature>
<dbReference type="PROSITE" id="PS50222">
    <property type="entry name" value="EF_HAND_2"/>
    <property type="match status" value="4"/>
</dbReference>
<evidence type="ECO:0000313" key="4">
    <source>
        <dbReference type="EMBL" id="VDK34284.1"/>
    </source>
</evidence>
<feature type="region of interest" description="Disordered" evidence="2">
    <location>
        <begin position="611"/>
        <end position="689"/>
    </location>
</feature>
<dbReference type="InterPro" id="IPR001372">
    <property type="entry name" value="Dynein_light_chain_typ-1/2"/>
</dbReference>
<dbReference type="PANTHER" id="PTHR11886">
    <property type="entry name" value="DYNEIN LIGHT CHAIN"/>
    <property type="match status" value="1"/>
</dbReference>
<dbReference type="GO" id="GO:0045505">
    <property type="term" value="F:dynein intermediate chain binding"/>
    <property type="evidence" value="ECO:0007669"/>
    <property type="project" value="TreeGrafter"/>
</dbReference>
<feature type="domain" description="EF-hand" evidence="3">
    <location>
        <begin position="260"/>
        <end position="286"/>
    </location>
</feature>
<evidence type="ECO:0000256" key="2">
    <source>
        <dbReference type="SAM" id="MobiDB-lite"/>
    </source>
</evidence>
<feature type="domain" description="EF-hand" evidence="3">
    <location>
        <begin position="322"/>
        <end position="357"/>
    </location>
</feature>
<feature type="compositionally biased region" description="Basic and acidic residues" evidence="2">
    <location>
        <begin position="632"/>
        <end position="641"/>
    </location>
</feature>
<dbReference type="SUPFAM" id="SSF47473">
    <property type="entry name" value="EF-hand"/>
    <property type="match status" value="2"/>
</dbReference>
<dbReference type="Pfam" id="PF01221">
    <property type="entry name" value="Dynein_light"/>
    <property type="match status" value="3"/>
</dbReference>
<reference evidence="4 5" key="2">
    <citation type="submission" date="2018-11" db="EMBL/GenBank/DDBJ databases">
        <authorList>
            <consortium name="Pathogen Informatics"/>
        </authorList>
    </citation>
    <scope>NUCLEOTIDE SEQUENCE [LARGE SCALE GENOMIC DNA]</scope>
</reference>
<dbReference type="GO" id="GO:0005868">
    <property type="term" value="C:cytoplasmic dynein complex"/>
    <property type="evidence" value="ECO:0007669"/>
    <property type="project" value="TreeGrafter"/>
</dbReference>
<dbReference type="Proteomes" id="UP000282613">
    <property type="component" value="Unassembled WGS sequence"/>
</dbReference>
<dbReference type="PANTHER" id="PTHR11886:SF35">
    <property type="entry name" value="DYNEIN LIGHT CHAIN"/>
    <property type="match status" value="1"/>
</dbReference>
<keyword evidence="5" id="KW-1185">Reference proteome</keyword>
<dbReference type="SMART" id="SM01375">
    <property type="entry name" value="Dynein_light"/>
    <property type="match status" value="3"/>
</dbReference>
<dbReference type="Gene3D" id="1.10.238.10">
    <property type="entry name" value="EF-hand"/>
    <property type="match status" value="2"/>
</dbReference>
<reference evidence="6" key="1">
    <citation type="submission" date="2017-02" db="UniProtKB">
        <authorList>
            <consortium name="WormBaseParasite"/>
        </authorList>
    </citation>
    <scope>IDENTIFICATION</scope>
</reference>
<dbReference type="InterPro" id="IPR002048">
    <property type="entry name" value="EF_hand_dom"/>
</dbReference>
<dbReference type="Pfam" id="PF13499">
    <property type="entry name" value="EF-hand_7"/>
    <property type="match status" value="1"/>
</dbReference>
<dbReference type="PROSITE" id="PS00018">
    <property type="entry name" value="EF_HAND_1"/>
    <property type="match status" value="2"/>
</dbReference>
<feature type="compositionally biased region" description="Basic and acidic residues" evidence="2">
    <location>
        <begin position="651"/>
        <end position="667"/>
    </location>
</feature>
<dbReference type="CDD" id="cd21450">
    <property type="entry name" value="DLC-like_DYNLL1-like"/>
    <property type="match status" value="3"/>
</dbReference>
<sequence>MDVCSSSLHIFYAVGSHQSIIFLDYIVSLRPAEIPITKPTLKRSNSDIPDVVYERRVDWDNIDDMFLAIDTDLKGYITRSQLINYFMGNNIPLENVDRWFQWFEEGNKGIVTIDDVCATLDIPIPLVYRRKAEQTKVMSESLIQETIETPALFAAPPMPTASLGGGKSALDGVEVLPGNAASDDVLEYCVRLVRDYPGLYSDEKDLAGYLKEHMELKFRKHWEVIISISTIGCAVAHEVNMFIHFRYKDHIYLLFLVPDMREVDSDHNGFITREDLADYVEKNHLPPETVDIPRLCVCVSERQCSVISLGPGTYTFRKMSMPVSQELAKMFEAIDTNFNGYITRDELEDYAKKTGQPESMVDDWFKWFDFANTGKITYEDMCETLAIGMTKAYSEKVEKKREMIQKGKIAPPKDMPKEYAAPQPKPSWLDGVKVLYTGRSEAGLLEDAVNVVKNANMKDFDKESSFARYLKDTMEKKWGRHWQVIVSQSTFGCAVGHEENYFVHFQYGPHLKGKMELEDALDLIEKVDIDCNGYVTRAELEKHLIETNQDLAIVDNWFKWFDLDNKGVIEAEDVCTTLGVSLREPYAQRVKANRERRGKKTSIVSDTRSKRLIDKISDSSGNSSMSSSRSSKVKEEMDRRHGSTTSSSSSEAKDGRATKASRDRLVDSQKSLSDRSLQNEGIKEAIAPVDASAPQVSGKKYNDTPSVKFSSSSSCNSLRDSFEILHEEAVDDDLLKDVMTIVKNNEDKVKEEKDMAKLLKDGVEKRHGKHWQAIVAYTNLGCNVEHEVKTFVYLRKNNRIYILFRTPIAE</sequence>
<dbReference type="InterPro" id="IPR037177">
    <property type="entry name" value="DLC_sf"/>
</dbReference>
<dbReference type="GO" id="GO:0005509">
    <property type="term" value="F:calcium ion binding"/>
    <property type="evidence" value="ECO:0007669"/>
    <property type="project" value="InterPro"/>
</dbReference>
<evidence type="ECO:0000313" key="5">
    <source>
        <dbReference type="Proteomes" id="UP000282613"/>
    </source>
</evidence>
<name>A0A0R3W4J7_TAEAS</name>
<proteinExistence type="predicted"/>